<dbReference type="Proteomes" id="UP000030764">
    <property type="component" value="Unassembled WGS sequence"/>
</dbReference>
<evidence type="ECO:0000259" key="3">
    <source>
        <dbReference type="PROSITE" id="PS50137"/>
    </source>
</evidence>
<dbReference type="EMBL" id="KL367483">
    <property type="protein sequence ID" value="KFD71155.1"/>
    <property type="molecule type" value="Genomic_DNA"/>
</dbReference>
<dbReference type="PROSITE" id="PS50137">
    <property type="entry name" value="DS_RBD"/>
    <property type="match status" value="2"/>
</dbReference>
<keyword evidence="6" id="KW-1185">Reference proteome</keyword>
<dbReference type="SMART" id="SM00358">
    <property type="entry name" value="DSRM"/>
    <property type="match status" value="2"/>
</dbReference>
<dbReference type="Gene3D" id="3.30.160.20">
    <property type="match status" value="2"/>
</dbReference>
<protein>
    <recommendedName>
        <fullName evidence="3">DRBM domain-containing protein</fullName>
    </recommendedName>
</protein>
<proteinExistence type="predicted"/>
<dbReference type="GO" id="GO:0016442">
    <property type="term" value="C:RISC complex"/>
    <property type="evidence" value="ECO:0007669"/>
    <property type="project" value="TreeGrafter"/>
</dbReference>
<evidence type="ECO:0000313" key="5">
    <source>
        <dbReference type="EMBL" id="KFD71155.1"/>
    </source>
</evidence>
<keyword evidence="1 2" id="KW-0694">RNA-binding</keyword>
<dbReference type="PANTHER" id="PTHR46205">
    <property type="entry name" value="LOQUACIOUS, ISOFORM B"/>
    <property type="match status" value="1"/>
</dbReference>
<feature type="domain" description="DRBM" evidence="3">
    <location>
        <begin position="8"/>
        <end position="76"/>
    </location>
</feature>
<dbReference type="AlphaFoldDB" id="A0A085MAH8"/>
<dbReference type="GO" id="GO:0035197">
    <property type="term" value="F:siRNA binding"/>
    <property type="evidence" value="ECO:0007669"/>
    <property type="project" value="TreeGrafter"/>
</dbReference>
<accession>A0A085MAH8</accession>
<name>A0A085MAH8_9BILA</name>
<dbReference type="InterPro" id="IPR051247">
    <property type="entry name" value="RLC_Component"/>
</dbReference>
<dbReference type="OrthoDB" id="10056847at2759"/>
<feature type="domain" description="DRBM" evidence="3">
    <location>
        <begin position="123"/>
        <end position="199"/>
    </location>
</feature>
<dbReference type="GO" id="GO:0005737">
    <property type="term" value="C:cytoplasm"/>
    <property type="evidence" value="ECO:0007669"/>
    <property type="project" value="TreeGrafter"/>
</dbReference>
<dbReference type="GO" id="GO:0005634">
    <property type="term" value="C:nucleus"/>
    <property type="evidence" value="ECO:0007669"/>
    <property type="project" value="TreeGrafter"/>
</dbReference>
<dbReference type="InterPro" id="IPR014720">
    <property type="entry name" value="dsRBD_dom"/>
</dbReference>
<reference evidence="4 6" key="1">
    <citation type="journal article" date="2014" name="Nat. Genet.">
        <title>Genome and transcriptome of the porcine whipworm Trichuris suis.</title>
        <authorList>
            <person name="Jex A.R."/>
            <person name="Nejsum P."/>
            <person name="Schwarz E.M."/>
            <person name="Hu L."/>
            <person name="Young N.D."/>
            <person name="Hall R.S."/>
            <person name="Korhonen P.K."/>
            <person name="Liao S."/>
            <person name="Thamsborg S."/>
            <person name="Xia J."/>
            <person name="Xu P."/>
            <person name="Wang S."/>
            <person name="Scheerlinck J.P."/>
            <person name="Hofmann A."/>
            <person name="Sternberg P.W."/>
            <person name="Wang J."/>
            <person name="Gasser R.B."/>
        </authorList>
    </citation>
    <scope>NUCLEOTIDE SEQUENCE [LARGE SCALE GENOMIC DNA]</scope>
    <source>
        <strain evidence="5">DCEP-RM93F</strain>
        <strain evidence="4">DCEP-RM93M</strain>
    </source>
</reference>
<evidence type="ECO:0000256" key="2">
    <source>
        <dbReference type="PROSITE-ProRule" id="PRU00266"/>
    </source>
</evidence>
<sequence>METQKPKSVISYLFELCNRKKLRVSFEEVGRELRPNNEILFFVRVSAGDFHGSGFGKNLKAAKARASFQLLQRVIHGDAFKSWGIEGDTKEEALKYLGTLSCGTEKDAMPQTNGTDGRTAKRTPVMVLNELCMKRGYVFPHYEEVFENLIGPGDDPSVNNERYFFVKVVLGPFARIGTGATKKEAKHAAAATLLDALSTFCNQDLGALFREDEELGPIEDNVSEQETEQLPENPVSSGVDDVTLESLKTLDLDNMPTGSSYAKMLEQVLPMEDAPFSFHYLTTGDTVVAELTIFDRKEVYYGRGDTLAKAMDNAALKFLRVLKEHVIANSA</sequence>
<dbReference type="GO" id="GO:0030422">
    <property type="term" value="P:siRNA processing"/>
    <property type="evidence" value="ECO:0007669"/>
    <property type="project" value="TreeGrafter"/>
</dbReference>
<dbReference type="GO" id="GO:0003725">
    <property type="term" value="F:double-stranded RNA binding"/>
    <property type="evidence" value="ECO:0007669"/>
    <property type="project" value="TreeGrafter"/>
</dbReference>
<organism evidence="4 6">
    <name type="scientific">Trichuris suis</name>
    <name type="common">pig whipworm</name>
    <dbReference type="NCBI Taxonomy" id="68888"/>
    <lineage>
        <taxon>Eukaryota</taxon>
        <taxon>Metazoa</taxon>
        <taxon>Ecdysozoa</taxon>
        <taxon>Nematoda</taxon>
        <taxon>Enoplea</taxon>
        <taxon>Dorylaimia</taxon>
        <taxon>Trichinellida</taxon>
        <taxon>Trichuridae</taxon>
        <taxon>Trichuris</taxon>
    </lineage>
</organism>
<evidence type="ECO:0000313" key="6">
    <source>
        <dbReference type="Proteomes" id="UP000030764"/>
    </source>
</evidence>
<dbReference type="SUPFAM" id="SSF54768">
    <property type="entry name" value="dsRNA-binding domain-like"/>
    <property type="match status" value="2"/>
</dbReference>
<dbReference type="GO" id="GO:0070920">
    <property type="term" value="P:regulation of regulatory ncRNA processing"/>
    <property type="evidence" value="ECO:0007669"/>
    <property type="project" value="TreeGrafter"/>
</dbReference>
<dbReference type="Pfam" id="PF00035">
    <property type="entry name" value="dsrm"/>
    <property type="match status" value="2"/>
</dbReference>
<dbReference type="EMBL" id="KL363210">
    <property type="protein sequence ID" value="KFD54224.1"/>
    <property type="molecule type" value="Genomic_DNA"/>
</dbReference>
<evidence type="ECO:0000313" key="4">
    <source>
        <dbReference type="EMBL" id="KFD54224.1"/>
    </source>
</evidence>
<dbReference type="GO" id="GO:0070578">
    <property type="term" value="C:RISC-loading complex"/>
    <property type="evidence" value="ECO:0007669"/>
    <property type="project" value="TreeGrafter"/>
</dbReference>
<dbReference type="Proteomes" id="UP000030758">
    <property type="component" value="Unassembled WGS sequence"/>
</dbReference>
<dbReference type="PANTHER" id="PTHR46205:SF3">
    <property type="entry name" value="LOQUACIOUS, ISOFORM B"/>
    <property type="match status" value="1"/>
</dbReference>
<evidence type="ECO:0000256" key="1">
    <source>
        <dbReference type="ARBA" id="ARBA00022884"/>
    </source>
</evidence>
<gene>
    <name evidence="4" type="ORF">M513_05001</name>
    <name evidence="5" type="ORF">M514_05001</name>
</gene>